<comment type="subcellular location">
    <subcellularLocation>
        <location evidence="1">Cell membrane</location>
        <topology evidence="1">Multi-pass membrane protein</topology>
    </subcellularLocation>
</comment>
<keyword evidence="5 6" id="KW-0472">Membrane</keyword>
<feature type="transmembrane region" description="Helical" evidence="6">
    <location>
        <begin position="52"/>
        <end position="71"/>
    </location>
</feature>
<organism evidence="8 9">
    <name type="scientific">Mycobacterium kyorinense</name>
    <dbReference type="NCBI Taxonomy" id="487514"/>
    <lineage>
        <taxon>Bacteria</taxon>
        <taxon>Bacillati</taxon>
        <taxon>Actinomycetota</taxon>
        <taxon>Actinomycetes</taxon>
        <taxon>Mycobacteriales</taxon>
        <taxon>Mycobacteriaceae</taxon>
        <taxon>Mycobacterium</taxon>
    </lineage>
</organism>
<name>A0A1A2YVF0_9MYCO</name>
<evidence type="ECO:0000256" key="6">
    <source>
        <dbReference type="SAM" id="Phobius"/>
    </source>
</evidence>
<evidence type="ECO:0000256" key="1">
    <source>
        <dbReference type="ARBA" id="ARBA00004651"/>
    </source>
</evidence>
<evidence type="ECO:0000256" key="5">
    <source>
        <dbReference type="ARBA" id="ARBA00023136"/>
    </source>
</evidence>
<gene>
    <name evidence="8" type="ORF">A5707_06385</name>
</gene>
<dbReference type="EMBL" id="LZKJ01000166">
    <property type="protein sequence ID" value="OBI42244.1"/>
    <property type="molecule type" value="Genomic_DNA"/>
</dbReference>
<feature type="transmembrane region" description="Helical" evidence="6">
    <location>
        <begin position="6"/>
        <end position="22"/>
    </location>
</feature>
<keyword evidence="3 6" id="KW-0812">Transmembrane</keyword>
<dbReference type="Pfam" id="PF13244">
    <property type="entry name" value="MbhD"/>
    <property type="match status" value="1"/>
</dbReference>
<feature type="domain" description="MrpA C-terminal/MbhD" evidence="7">
    <location>
        <begin position="11"/>
        <end position="76"/>
    </location>
</feature>
<reference evidence="9" key="1">
    <citation type="submission" date="2016-06" db="EMBL/GenBank/DDBJ databases">
        <authorList>
            <person name="Sutton G."/>
            <person name="Brinkac L."/>
            <person name="Sanka R."/>
            <person name="Adams M."/>
            <person name="Lau E."/>
            <person name="Sam S."/>
            <person name="Sreng N."/>
            <person name="Him V."/>
            <person name="Kerleguer A."/>
            <person name="Cheng S."/>
        </authorList>
    </citation>
    <scope>NUCLEOTIDE SEQUENCE [LARGE SCALE GENOMIC DNA]</scope>
    <source>
        <strain evidence="9">E861</strain>
    </source>
</reference>
<sequence length="91" mass="9574">MTVLLTVVVTLVGVAGTIVALTDRPERQAIPLSVFGLALTVLFVVLQAPDVALSQLAIGGVVVPLMVMLTLRAVRRQASDSDEPRQQEAAP</sequence>
<evidence type="ECO:0000256" key="2">
    <source>
        <dbReference type="ARBA" id="ARBA00022475"/>
    </source>
</evidence>
<protein>
    <recommendedName>
        <fullName evidence="7">MrpA C-terminal/MbhD domain-containing protein</fullName>
    </recommendedName>
</protein>
<dbReference type="AlphaFoldDB" id="A0A1A2YVF0"/>
<dbReference type="GO" id="GO:0005886">
    <property type="term" value="C:plasma membrane"/>
    <property type="evidence" value="ECO:0007669"/>
    <property type="project" value="UniProtKB-SubCell"/>
</dbReference>
<keyword evidence="2" id="KW-1003">Cell membrane</keyword>
<evidence type="ECO:0000256" key="4">
    <source>
        <dbReference type="ARBA" id="ARBA00022989"/>
    </source>
</evidence>
<dbReference type="InterPro" id="IPR025383">
    <property type="entry name" value="MrpA_C/MbhD"/>
</dbReference>
<dbReference type="OrthoDB" id="4337946at2"/>
<feature type="transmembrane region" description="Helical" evidence="6">
    <location>
        <begin position="29"/>
        <end position="46"/>
    </location>
</feature>
<evidence type="ECO:0000313" key="9">
    <source>
        <dbReference type="Proteomes" id="UP000093592"/>
    </source>
</evidence>
<dbReference type="InterPro" id="IPR042106">
    <property type="entry name" value="Nuo/plastoQ_OxRdtase_6_NuoJ"/>
</dbReference>
<proteinExistence type="predicted"/>
<dbReference type="Proteomes" id="UP000093592">
    <property type="component" value="Unassembled WGS sequence"/>
</dbReference>
<accession>A0A1A2YVF0</accession>
<dbReference type="RefSeq" id="WP_065015825.1">
    <property type="nucleotide sequence ID" value="NZ_LZKJ01000166.1"/>
</dbReference>
<dbReference type="Gene3D" id="1.20.120.1200">
    <property type="entry name" value="NADH-ubiquinone/plastoquinone oxidoreductase chain 6, subunit NuoJ"/>
    <property type="match status" value="1"/>
</dbReference>
<keyword evidence="4 6" id="KW-1133">Transmembrane helix</keyword>
<evidence type="ECO:0000313" key="8">
    <source>
        <dbReference type="EMBL" id="OBI42244.1"/>
    </source>
</evidence>
<evidence type="ECO:0000256" key="3">
    <source>
        <dbReference type="ARBA" id="ARBA00022692"/>
    </source>
</evidence>
<evidence type="ECO:0000259" key="7">
    <source>
        <dbReference type="Pfam" id="PF13244"/>
    </source>
</evidence>
<comment type="caution">
    <text evidence="8">The sequence shown here is derived from an EMBL/GenBank/DDBJ whole genome shotgun (WGS) entry which is preliminary data.</text>
</comment>